<evidence type="ECO:0000259" key="4">
    <source>
        <dbReference type="PROSITE" id="PS50949"/>
    </source>
</evidence>
<keyword evidence="2 5" id="KW-0238">DNA-binding</keyword>
<dbReference type="Pfam" id="PF07729">
    <property type="entry name" value="FCD"/>
    <property type="match status" value="1"/>
</dbReference>
<reference evidence="5 6" key="1">
    <citation type="submission" date="2020-08" db="EMBL/GenBank/DDBJ databases">
        <title>Genomic Encyclopedia of Type Strains, Phase III (KMG-III): the genomes of soil and plant-associated and newly described type strains.</title>
        <authorList>
            <person name="Whitman W."/>
        </authorList>
    </citation>
    <scope>NUCLEOTIDE SEQUENCE [LARGE SCALE GENOMIC DNA]</scope>
    <source>
        <strain evidence="5 6">CECT 8712</strain>
    </source>
</reference>
<dbReference type="InterPro" id="IPR036388">
    <property type="entry name" value="WH-like_DNA-bd_sf"/>
</dbReference>
<dbReference type="InterPro" id="IPR011711">
    <property type="entry name" value="GntR_C"/>
</dbReference>
<dbReference type="SUPFAM" id="SSF48008">
    <property type="entry name" value="GntR ligand-binding domain-like"/>
    <property type="match status" value="1"/>
</dbReference>
<dbReference type="PANTHER" id="PTHR43537:SF24">
    <property type="entry name" value="GLUCONATE OPERON TRANSCRIPTIONAL REPRESSOR"/>
    <property type="match status" value="1"/>
</dbReference>
<comment type="caution">
    <text evidence="5">The sequence shown here is derived from an EMBL/GenBank/DDBJ whole genome shotgun (WGS) entry which is preliminary data.</text>
</comment>
<dbReference type="GO" id="GO:0003677">
    <property type="term" value="F:DNA binding"/>
    <property type="evidence" value="ECO:0007669"/>
    <property type="project" value="UniProtKB-KW"/>
</dbReference>
<dbReference type="PANTHER" id="PTHR43537">
    <property type="entry name" value="TRANSCRIPTIONAL REGULATOR, GNTR FAMILY"/>
    <property type="match status" value="1"/>
</dbReference>
<dbReference type="EMBL" id="JACHJO010000011">
    <property type="protein sequence ID" value="MBB6121673.1"/>
    <property type="molecule type" value="Genomic_DNA"/>
</dbReference>
<proteinExistence type="predicted"/>
<dbReference type="Gene3D" id="1.10.10.10">
    <property type="entry name" value="Winged helix-like DNA-binding domain superfamily/Winged helix DNA-binding domain"/>
    <property type="match status" value="1"/>
</dbReference>
<keyword evidence="6" id="KW-1185">Reference proteome</keyword>
<gene>
    <name evidence="5" type="ORF">FHS13_003647</name>
</gene>
<dbReference type="SMART" id="SM00345">
    <property type="entry name" value="HTH_GNTR"/>
    <property type="match status" value="1"/>
</dbReference>
<dbReference type="Pfam" id="PF00392">
    <property type="entry name" value="GntR"/>
    <property type="match status" value="1"/>
</dbReference>
<sequence>MAPFNELVETLSEPARARRVRAVEREGPWMVDLPRLPDDPSRLAREPLREQIRQVLVEGLLSGRWKPGERIVERRIATELKVSQAPVREALRELETLRLIETVPNKGARVRDFGVRDMAEIYPVRAGLELVAARLAAPRLAADPSPLEREVELLRLATAEGDVSGQIRHSVEFHREIVRAAHNSVLLHTWESLGVEVWTTLSVRWLDMELHAKAADHEQITRAFREGDPSVGEMVSDHVLNYVEAALRAR</sequence>
<keyword evidence="3" id="KW-0804">Transcription</keyword>
<dbReference type="PROSITE" id="PS50949">
    <property type="entry name" value="HTH_GNTR"/>
    <property type="match status" value="1"/>
</dbReference>
<dbReference type="SUPFAM" id="SSF46785">
    <property type="entry name" value="Winged helix' DNA-binding domain"/>
    <property type="match status" value="1"/>
</dbReference>
<dbReference type="SMART" id="SM00895">
    <property type="entry name" value="FCD"/>
    <property type="match status" value="1"/>
</dbReference>
<evidence type="ECO:0000256" key="1">
    <source>
        <dbReference type="ARBA" id="ARBA00023015"/>
    </source>
</evidence>
<accession>A0A841ISM1</accession>
<dbReference type="AlphaFoldDB" id="A0A841ISM1"/>
<dbReference type="InterPro" id="IPR008920">
    <property type="entry name" value="TF_FadR/GntR_C"/>
</dbReference>
<evidence type="ECO:0000256" key="3">
    <source>
        <dbReference type="ARBA" id="ARBA00023163"/>
    </source>
</evidence>
<name>A0A841ISM1_9ACTN</name>
<protein>
    <submittedName>
        <fullName evidence="5">DNA-binding GntR family transcriptional regulator</fullName>
    </submittedName>
</protein>
<dbReference type="CDD" id="cd07377">
    <property type="entry name" value="WHTH_GntR"/>
    <property type="match status" value="1"/>
</dbReference>
<dbReference type="Proteomes" id="UP000536604">
    <property type="component" value="Unassembled WGS sequence"/>
</dbReference>
<feature type="domain" description="HTH gntR-type" evidence="4">
    <location>
        <begin position="46"/>
        <end position="113"/>
    </location>
</feature>
<dbReference type="InterPro" id="IPR000524">
    <property type="entry name" value="Tscrpt_reg_HTH_GntR"/>
</dbReference>
<evidence type="ECO:0000256" key="2">
    <source>
        <dbReference type="ARBA" id="ARBA00023125"/>
    </source>
</evidence>
<dbReference type="InterPro" id="IPR036390">
    <property type="entry name" value="WH_DNA-bd_sf"/>
</dbReference>
<dbReference type="GO" id="GO:0003700">
    <property type="term" value="F:DNA-binding transcription factor activity"/>
    <property type="evidence" value="ECO:0007669"/>
    <property type="project" value="InterPro"/>
</dbReference>
<dbReference type="Gene3D" id="1.20.120.530">
    <property type="entry name" value="GntR ligand-binding domain-like"/>
    <property type="match status" value="1"/>
</dbReference>
<keyword evidence="1" id="KW-0805">Transcription regulation</keyword>
<evidence type="ECO:0000313" key="5">
    <source>
        <dbReference type="EMBL" id="MBB6121673.1"/>
    </source>
</evidence>
<evidence type="ECO:0000313" key="6">
    <source>
        <dbReference type="Proteomes" id="UP000536604"/>
    </source>
</evidence>
<organism evidence="5 6">
    <name type="scientific">Nocardiopsis algeriensis</name>
    <dbReference type="NCBI Taxonomy" id="1478215"/>
    <lineage>
        <taxon>Bacteria</taxon>
        <taxon>Bacillati</taxon>
        <taxon>Actinomycetota</taxon>
        <taxon>Actinomycetes</taxon>
        <taxon>Streptosporangiales</taxon>
        <taxon>Nocardiopsidaceae</taxon>
        <taxon>Nocardiopsis</taxon>
    </lineage>
</organism>